<evidence type="ECO:0008006" key="3">
    <source>
        <dbReference type="Google" id="ProtNLM"/>
    </source>
</evidence>
<reference evidence="1 2" key="1">
    <citation type="journal article" date="2011" name="PLoS ONE">
        <title>The entomopathogenic bacterial endosymbionts xenorhabdus and photorhabdus: convergent lifestyles from divergent genomes.</title>
        <authorList>
            <person name="Chaston J.M."/>
            <person name="Suen G."/>
            <person name="Tucker S.L."/>
            <person name="Andersen A.W."/>
            <person name="Bhasin A."/>
            <person name="Bode E."/>
            <person name="Bode H.B."/>
            <person name="Brachmann A.O."/>
            <person name="Cowles C.E."/>
            <person name="Cowles K.N."/>
            <person name="Darby C."/>
            <person name="de Leon L."/>
            <person name="Drace K."/>
            <person name="Du Z."/>
            <person name="Givaudan A."/>
            <person name="Herbert Tran E.E."/>
            <person name="Jewell K.A."/>
            <person name="Knack J.J."/>
            <person name="Krasomil-Osterfeld K.C."/>
            <person name="Kukor R."/>
            <person name="Lanois A."/>
            <person name="Latreille P."/>
            <person name="Leimgruber N.K."/>
            <person name="Lipke C.M."/>
            <person name="Liu R."/>
            <person name="Lu X."/>
            <person name="Martens E.C."/>
            <person name="Marri P.R."/>
            <person name="Medigue C."/>
            <person name="Menard M.L."/>
            <person name="Miller N.M."/>
            <person name="Morales-Soto N."/>
            <person name="Norton S."/>
            <person name="Ogier J.C."/>
            <person name="Orchard S.S."/>
            <person name="Park D."/>
            <person name="Park Y."/>
            <person name="Qurollo B.A."/>
            <person name="Sugar D.R."/>
            <person name="Richards G.R."/>
            <person name="Rouy Z."/>
            <person name="Slominski B."/>
            <person name="Slominski K."/>
            <person name="Snyder H."/>
            <person name="Tjaden B.C."/>
            <person name="van der Hoeven R."/>
            <person name="Welch R.D."/>
            <person name="Wheeler C."/>
            <person name="Xiang B."/>
            <person name="Barbazuk B."/>
            <person name="Gaudriault S."/>
            <person name="Goodner B."/>
            <person name="Slater S.C."/>
            <person name="Forst S."/>
            <person name="Goldman B.S."/>
            <person name="Goodrich-Blair H."/>
        </authorList>
    </citation>
    <scope>NUCLEOTIDE SEQUENCE [LARGE SCALE GENOMIC DNA]</scope>
    <source>
        <strain evidence="2">ATCC 19061 / DSM 3370 / CCUG 14189 / LMG 1036 / NCIMB 9965 / AN6</strain>
    </source>
</reference>
<evidence type="ECO:0000313" key="1">
    <source>
        <dbReference type="EMBL" id="CBJ90479.1"/>
    </source>
</evidence>
<name>D3VGP3_XENNA</name>
<protein>
    <recommendedName>
        <fullName evidence="3">Transposase</fullName>
    </recommendedName>
</protein>
<accession>D3VGP3</accession>
<dbReference type="Proteomes" id="UP000008075">
    <property type="component" value="Chromosome"/>
</dbReference>
<gene>
    <name evidence="1" type="ordered locus">XNC1_2420</name>
</gene>
<dbReference type="EMBL" id="FN667742">
    <property type="protein sequence ID" value="CBJ90479.1"/>
    <property type="molecule type" value="Genomic_DNA"/>
</dbReference>
<dbReference type="eggNOG" id="COG3293">
    <property type="taxonomic scope" value="Bacteria"/>
</dbReference>
<organism evidence="1 2">
    <name type="scientific">Xenorhabdus nematophila (strain ATCC 19061 / DSM 3370 / CCUG 14189 / LMG 1036 / NCIMB 9965 / AN6)</name>
    <dbReference type="NCBI Taxonomy" id="406817"/>
    <lineage>
        <taxon>Bacteria</taxon>
        <taxon>Pseudomonadati</taxon>
        <taxon>Pseudomonadota</taxon>
        <taxon>Gammaproteobacteria</taxon>
        <taxon>Enterobacterales</taxon>
        <taxon>Morganellaceae</taxon>
        <taxon>Xenorhabdus</taxon>
    </lineage>
</organism>
<dbReference type="AlphaFoldDB" id="D3VGP3"/>
<dbReference type="HOGENOM" id="CLU_2372047_0_0_6"/>
<proteinExistence type="predicted"/>
<sequence length="95" mass="10519">MSTPAYRRHDISEHVWNLPEPHLPGRKGAWGRVADDNRLLINAVFWILRTGCLGEIYRPITVIGKIRIAVFAGGGTRAYGKGYSSNSLLSRILSG</sequence>
<dbReference type="STRING" id="406817.XNC1_2420"/>
<keyword evidence="2" id="KW-1185">Reference proteome</keyword>
<dbReference type="KEGG" id="xne:XNC1_2420"/>
<evidence type="ECO:0000313" key="2">
    <source>
        <dbReference type="Proteomes" id="UP000008075"/>
    </source>
</evidence>